<dbReference type="Proteomes" id="UP000654918">
    <property type="component" value="Unassembled WGS sequence"/>
</dbReference>
<dbReference type="GO" id="GO:0003735">
    <property type="term" value="F:structural constituent of ribosome"/>
    <property type="evidence" value="ECO:0007669"/>
    <property type="project" value="InterPro"/>
</dbReference>
<evidence type="ECO:0000313" key="8">
    <source>
        <dbReference type="Proteomes" id="UP000654918"/>
    </source>
</evidence>
<dbReference type="GO" id="GO:0006412">
    <property type="term" value="P:translation"/>
    <property type="evidence" value="ECO:0007669"/>
    <property type="project" value="InterPro"/>
</dbReference>
<gene>
    <name evidence="7" type="ORF">CPLU01_08368</name>
</gene>
<reference evidence="7" key="1">
    <citation type="journal article" date="2020" name="Phytopathology">
        <title>Genome Sequence Resources of Colletotrichum truncatum, C. plurivorum, C. musicola, and C. sojae: Four Species Pathogenic to Soybean (Glycine max).</title>
        <authorList>
            <person name="Rogerio F."/>
            <person name="Boufleur T.R."/>
            <person name="Ciampi-Guillardi M."/>
            <person name="Sukno S.A."/>
            <person name="Thon M.R."/>
            <person name="Massola Junior N.S."/>
            <person name="Baroncelli R."/>
        </authorList>
    </citation>
    <scope>NUCLEOTIDE SEQUENCE</scope>
    <source>
        <strain evidence="7">LFN00145</strain>
    </source>
</reference>
<evidence type="ECO:0000256" key="1">
    <source>
        <dbReference type="ARBA" id="ARBA00004173"/>
    </source>
</evidence>
<evidence type="ECO:0000256" key="4">
    <source>
        <dbReference type="ARBA" id="ARBA00023128"/>
    </source>
</evidence>
<accession>A0A8H6NDL9</accession>
<evidence type="ECO:0000256" key="3">
    <source>
        <dbReference type="ARBA" id="ARBA00022980"/>
    </source>
</evidence>
<keyword evidence="8" id="KW-1185">Reference proteome</keyword>
<proteinExistence type="inferred from homology"/>
<keyword evidence="5" id="KW-0687">Ribonucleoprotein</keyword>
<dbReference type="EMBL" id="WIGO01000118">
    <property type="protein sequence ID" value="KAF6828706.1"/>
    <property type="molecule type" value="Genomic_DNA"/>
</dbReference>
<evidence type="ECO:0000256" key="2">
    <source>
        <dbReference type="ARBA" id="ARBA00005677"/>
    </source>
</evidence>
<dbReference type="GO" id="GO:0005762">
    <property type="term" value="C:mitochondrial large ribosomal subunit"/>
    <property type="evidence" value="ECO:0007669"/>
    <property type="project" value="TreeGrafter"/>
</dbReference>
<dbReference type="Gene3D" id="3.30.780.10">
    <property type="entry name" value="SUI1-like domain"/>
    <property type="match status" value="1"/>
</dbReference>
<dbReference type="AlphaFoldDB" id="A0A8H6NDL9"/>
<keyword evidence="3" id="KW-0689">Ribosomal protein</keyword>
<comment type="similarity">
    <text evidence="2">Belongs to the mitochondrion-specific ribosomal protein mL49 family.</text>
</comment>
<comment type="subcellular location">
    <subcellularLocation>
        <location evidence="1">Mitochondrion</location>
    </subcellularLocation>
</comment>
<name>A0A8H6NDL9_9PEZI</name>
<sequence>MLTPVTRAVSLRPFLSTTIRFSSTSTTAAAAASTPTTTSSATAAAPKVNKMFTAARAAKLAAAPKSQKPLVSAPYSIGLTVSNSYPVYNTCKAAGSTKITVVKKVEGDPRGLVSDLVRGLKFPQEEVKINPRTKHVVVKGHHGEKIKQWLISQRGNPKLATDEKTTVAA</sequence>
<dbReference type="InterPro" id="IPR007740">
    <property type="entry name" value="Ribosomal_mL49"/>
</dbReference>
<dbReference type="Pfam" id="PF05046">
    <property type="entry name" value="Img2"/>
    <property type="match status" value="1"/>
</dbReference>
<dbReference type="PANTHER" id="PTHR13477:SF0">
    <property type="entry name" value="LARGE RIBOSOMAL SUBUNIT PROTEIN ML49"/>
    <property type="match status" value="1"/>
</dbReference>
<dbReference type="PANTHER" id="PTHR13477">
    <property type="entry name" value="MITOCHONDRIAL 39S RIBOSOMAL PROTEIN L49"/>
    <property type="match status" value="1"/>
</dbReference>
<keyword evidence="4" id="KW-0496">Mitochondrion</keyword>
<comment type="caution">
    <text evidence="7">The sequence shown here is derived from an EMBL/GenBank/DDBJ whole genome shotgun (WGS) entry which is preliminary data.</text>
</comment>
<protein>
    <recommendedName>
        <fullName evidence="6">Large ribosomal subunit protein mL49</fullName>
    </recommendedName>
</protein>
<evidence type="ECO:0000256" key="5">
    <source>
        <dbReference type="ARBA" id="ARBA00023274"/>
    </source>
</evidence>
<evidence type="ECO:0000256" key="6">
    <source>
        <dbReference type="ARBA" id="ARBA00035191"/>
    </source>
</evidence>
<organism evidence="7 8">
    <name type="scientific">Colletotrichum plurivorum</name>
    <dbReference type="NCBI Taxonomy" id="2175906"/>
    <lineage>
        <taxon>Eukaryota</taxon>
        <taxon>Fungi</taxon>
        <taxon>Dikarya</taxon>
        <taxon>Ascomycota</taxon>
        <taxon>Pezizomycotina</taxon>
        <taxon>Sordariomycetes</taxon>
        <taxon>Hypocreomycetidae</taxon>
        <taxon>Glomerellales</taxon>
        <taxon>Glomerellaceae</taxon>
        <taxon>Colletotrichum</taxon>
        <taxon>Colletotrichum orchidearum species complex</taxon>
    </lineage>
</organism>
<evidence type="ECO:0000313" key="7">
    <source>
        <dbReference type="EMBL" id="KAF6828706.1"/>
    </source>
</evidence>